<proteinExistence type="predicted"/>
<protein>
    <recommendedName>
        <fullName evidence="3">DUF2281 domain-containing protein</fullName>
    </recommendedName>
</protein>
<evidence type="ECO:0000313" key="1">
    <source>
        <dbReference type="EMBL" id="KYC39472.1"/>
    </source>
</evidence>
<dbReference type="EMBL" id="ANNX02000035">
    <property type="protein sequence ID" value="KYC39472.1"/>
    <property type="molecule type" value="Genomic_DNA"/>
</dbReference>
<dbReference type="AlphaFoldDB" id="A0A139X4C3"/>
<organism evidence="1 2">
    <name type="scientific">Scytonema hofmannii PCC 7110</name>
    <dbReference type="NCBI Taxonomy" id="128403"/>
    <lineage>
        <taxon>Bacteria</taxon>
        <taxon>Bacillati</taxon>
        <taxon>Cyanobacteriota</taxon>
        <taxon>Cyanophyceae</taxon>
        <taxon>Nostocales</taxon>
        <taxon>Scytonemataceae</taxon>
        <taxon>Scytonema</taxon>
    </lineage>
</organism>
<gene>
    <name evidence="1" type="ORF">WA1_32655</name>
</gene>
<dbReference type="OrthoDB" id="495809at2"/>
<comment type="caution">
    <text evidence="1">The sequence shown here is derived from an EMBL/GenBank/DDBJ whole genome shotgun (WGS) entry which is preliminary data.</text>
</comment>
<dbReference type="Proteomes" id="UP000076925">
    <property type="component" value="Unassembled WGS sequence"/>
</dbReference>
<keyword evidence="2" id="KW-1185">Reference proteome</keyword>
<reference evidence="1 2" key="1">
    <citation type="journal article" date="2013" name="Genome Biol. Evol.">
        <title>Genomes of Stigonematalean cyanobacteria (subsection V) and the evolution of oxygenic photosynthesis from prokaryotes to plastids.</title>
        <authorList>
            <person name="Dagan T."/>
            <person name="Roettger M."/>
            <person name="Stucken K."/>
            <person name="Landan G."/>
            <person name="Koch R."/>
            <person name="Major P."/>
            <person name="Gould S.B."/>
            <person name="Goremykin V.V."/>
            <person name="Rippka R."/>
            <person name="Tandeau de Marsac N."/>
            <person name="Gugger M."/>
            <person name="Lockhart P.J."/>
            <person name="Allen J.F."/>
            <person name="Brune I."/>
            <person name="Maus I."/>
            <person name="Puhler A."/>
            <person name="Martin W.F."/>
        </authorList>
    </citation>
    <scope>NUCLEOTIDE SEQUENCE [LARGE SCALE GENOMIC DNA]</scope>
    <source>
        <strain evidence="1 2">PCC 7110</strain>
    </source>
</reference>
<sequence length="88" mass="10142">MSQKLNDLKKQVDTLAPDEQLRLISYLLQKLSLCEITSKPHHNVMEFAGIAPNHLGGMDAQEYITRMRRGEFPELEIEEIESRKNSES</sequence>
<evidence type="ECO:0000313" key="2">
    <source>
        <dbReference type="Proteomes" id="UP000076925"/>
    </source>
</evidence>
<dbReference type="RefSeq" id="WP_017747309.1">
    <property type="nucleotide sequence ID" value="NZ_KQ976354.1"/>
</dbReference>
<accession>A0A139X4C3</accession>
<evidence type="ECO:0008006" key="3">
    <source>
        <dbReference type="Google" id="ProtNLM"/>
    </source>
</evidence>
<name>A0A139X4C3_9CYAN</name>